<comment type="caution">
    <text evidence="1">The sequence shown here is derived from an EMBL/GenBank/DDBJ whole genome shotgun (WGS) entry which is preliminary data.</text>
</comment>
<accession>A0ACB9SDB8</accession>
<reference evidence="2" key="1">
    <citation type="journal article" date="2023" name="Front. Plant Sci.">
        <title>Chromosomal-level genome assembly of Melastoma candidum provides insights into trichome evolution.</title>
        <authorList>
            <person name="Zhong Y."/>
            <person name="Wu W."/>
            <person name="Sun C."/>
            <person name="Zou P."/>
            <person name="Liu Y."/>
            <person name="Dai S."/>
            <person name="Zhou R."/>
        </authorList>
    </citation>
    <scope>NUCLEOTIDE SEQUENCE [LARGE SCALE GENOMIC DNA]</scope>
</reference>
<sequence>MLLSSGRPWLSSEMSGYQCVGQGMIGLPPAAASMKVAVGSSRDVELFAQARKCLSDWSPFDAPPDDGAGVPGVAAATLPGSLASLLRHADSRRKHKRLHSGGEKKSSKKRQGERSKVGRIWVETEEYFRDLSLNDIDGLHDACRSVSELGCSKCMLIPFLDGDDAHVGVVVGEDKDALEKEKEEHGHEQLMDIDKVGNDEEAVCSVSGSSSGLGIEWLMGCREKVCLASERPSKKRKLLGSDAGLEKVMVAQPCEGNQSLCNFCCRGDLGRDSNSLLVCSSCKTAVHMKCYGVQEYVHDSWLCSWCERNADGEVYDGHPCVLCTKSMGALKPVSGGDRYEGKTEFAHLFCSLWMSEVYVEDLKRMEPIMNVQEINATRKKLVCNVCKIKSGACIRCSHGSCRTSFHPMCAREASHRMEIWGKFGQGDVELRAFCSKHSLDNARLSQSGSPASVADIHANHDIRNESSSSDYCYDNGDNGGTLLDTQKKSVEANSKKLREKPDSVTCHEEDSADSLNFVLILKKLVDRGKVNLKDVASEIGIPLSALHANLSDDSFVPDLRSKLSSWFKDHALMGALQKDGKIKLLNPYLREEEPKVIQAINLDTGEKVQTEGISSEQNSAEDFGILTGATENSHRQSTMDAEPSTLTNAHHDPEVCNLGLAPSFFMHPYTRTLMQVHGSALIDKTHENLGSGRGLPVSADSSLGANVCCSNRLSPKGSDISKNGSEEISPELLKDAKMGILEMSPNDEVEGEILYIQSRLLSNAAVKKQFSDVLITKIIRHLPWEIDAARSKMWDIVLVNKYLSEVREAKKQGRKERKHKEAQAVLAAAAAAAATSSRISSLRKDGPDGTRSEENSLKFNSMGGRVGYFSQLIPQPKEALSKLGFEKASAERNANLRNANSSQVASDHSRHGFRVCGICSRPETVMNTILVCSSCKVSVHSDCYHSVKESTGPWRCELCEELLGSGSSSMNFREKFVSAAECALCGGTTGAFRKSDAGQWVHAFCAEWVLESTFTRGQANPVEGMDAIPKEVNECNICHHKYGACIKCNYGHCQSTFHPSCARSVGLFMNVKSVGEKLQHKAYCGRHSLEQKAKVESQKYGIEEQKSVKQMRVELEKLRLLCERIVKREKVKREIVLCTHDILALKRNMVARSILVQIPPADGSSESATTSVNYRSVSESIQKSDEMTVDSGISRKRQAGAPSLPGRDQSREDDSLPQSLMSGKPTENISYSGKQIPHRPPIPPHNVSNNRELRIKFKHTETFEKELVMTSDQADLKNKLLPKGYAYVPSDSIPKDKETSEDTGSDEPLPDGG</sequence>
<organism evidence="1 2">
    <name type="scientific">Melastoma candidum</name>
    <dbReference type="NCBI Taxonomy" id="119954"/>
    <lineage>
        <taxon>Eukaryota</taxon>
        <taxon>Viridiplantae</taxon>
        <taxon>Streptophyta</taxon>
        <taxon>Embryophyta</taxon>
        <taxon>Tracheophyta</taxon>
        <taxon>Spermatophyta</taxon>
        <taxon>Magnoliopsida</taxon>
        <taxon>eudicotyledons</taxon>
        <taxon>Gunneridae</taxon>
        <taxon>Pentapetalae</taxon>
        <taxon>rosids</taxon>
        <taxon>malvids</taxon>
        <taxon>Myrtales</taxon>
        <taxon>Melastomataceae</taxon>
        <taxon>Melastomatoideae</taxon>
        <taxon>Melastomateae</taxon>
        <taxon>Melastoma</taxon>
    </lineage>
</organism>
<protein>
    <submittedName>
        <fullName evidence="1">Uncharacterized protein</fullName>
    </submittedName>
</protein>
<dbReference type="Proteomes" id="UP001057402">
    <property type="component" value="Chromosome 1"/>
</dbReference>
<gene>
    <name evidence="1" type="ORF">MLD38_000427</name>
</gene>
<keyword evidence="2" id="KW-1185">Reference proteome</keyword>
<proteinExistence type="predicted"/>
<name>A0ACB9SDB8_9MYRT</name>
<evidence type="ECO:0000313" key="1">
    <source>
        <dbReference type="EMBL" id="KAI4388056.1"/>
    </source>
</evidence>
<dbReference type="EMBL" id="CM042880">
    <property type="protein sequence ID" value="KAI4388056.1"/>
    <property type="molecule type" value="Genomic_DNA"/>
</dbReference>
<evidence type="ECO:0000313" key="2">
    <source>
        <dbReference type="Proteomes" id="UP001057402"/>
    </source>
</evidence>